<feature type="domain" description="AB hydrolase-1" evidence="2">
    <location>
        <begin position="54"/>
        <end position="292"/>
    </location>
</feature>
<dbReference type="Gene3D" id="3.40.50.1820">
    <property type="entry name" value="alpha/beta hydrolase"/>
    <property type="match status" value="1"/>
</dbReference>
<dbReference type="InterPro" id="IPR029058">
    <property type="entry name" value="AB_hydrolase_fold"/>
</dbReference>
<organism evidence="3">
    <name type="scientific">freshwater metagenome</name>
    <dbReference type="NCBI Taxonomy" id="449393"/>
    <lineage>
        <taxon>unclassified sequences</taxon>
        <taxon>metagenomes</taxon>
        <taxon>ecological metagenomes</taxon>
    </lineage>
</organism>
<sequence length="306" mass="33636">MTITGTATTPAGIEYLRTPDDRFFGLPEWPYAPRYAQVDGLRMAYIDEGPADAPTLLLLHGEPTWGYLYRRMIPVLLAGGYRVVAPDLIGFGRSDKPIDRATYTYAQHVAWVSEFVRATALSDLTLFCQDWGGLIGLRVAAEHPDSFSRLIIANTALPDGSPMSQGFMRWQNASQRMEFMDCGFLLQVSGLARELTEAEMNAYRAPFPDETYMAGARQFPLLVPTSPDDPAVPANLAAWRVLQAWTKPVLTLWAPEDPVLGTYVSDFVERIPGAAGQPHQTFAPAGHFIQDDAGEAVAAAVVAWLD</sequence>
<proteinExistence type="predicted"/>
<evidence type="ECO:0000256" key="1">
    <source>
        <dbReference type="ARBA" id="ARBA00022801"/>
    </source>
</evidence>
<dbReference type="Pfam" id="PF00561">
    <property type="entry name" value="Abhydrolase_1"/>
    <property type="match status" value="1"/>
</dbReference>
<dbReference type="PANTHER" id="PTHR42977">
    <property type="entry name" value="HYDROLASE-RELATED"/>
    <property type="match status" value="1"/>
</dbReference>
<evidence type="ECO:0000259" key="2">
    <source>
        <dbReference type="Pfam" id="PF00561"/>
    </source>
</evidence>
<reference evidence="3" key="1">
    <citation type="submission" date="2020-05" db="EMBL/GenBank/DDBJ databases">
        <authorList>
            <person name="Chiriac C."/>
            <person name="Salcher M."/>
            <person name="Ghai R."/>
            <person name="Kavagutti S V."/>
        </authorList>
    </citation>
    <scope>NUCLEOTIDE SEQUENCE</scope>
</reference>
<dbReference type="PRINTS" id="PR00111">
    <property type="entry name" value="ABHYDROLASE"/>
</dbReference>
<keyword evidence="1" id="KW-0378">Hydrolase</keyword>
<dbReference type="SUPFAM" id="SSF53474">
    <property type="entry name" value="alpha/beta-Hydrolases"/>
    <property type="match status" value="1"/>
</dbReference>
<name>A0A6J7DPF6_9ZZZZ</name>
<dbReference type="InterPro" id="IPR000073">
    <property type="entry name" value="AB_hydrolase_1"/>
</dbReference>
<accession>A0A6J7DPF6</accession>
<dbReference type="PRINTS" id="PR00412">
    <property type="entry name" value="EPOXHYDRLASE"/>
</dbReference>
<dbReference type="InterPro" id="IPR000639">
    <property type="entry name" value="Epox_hydrolase-like"/>
</dbReference>
<evidence type="ECO:0000313" key="3">
    <source>
        <dbReference type="EMBL" id="CAB4872406.1"/>
    </source>
</evidence>
<dbReference type="PANTHER" id="PTHR42977:SF3">
    <property type="entry name" value="AB HYDROLASE-1 DOMAIN-CONTAINING PROTEIN"/>
    <property type="match status" value="1"/>
</dbReference>
<dbReference type="GO" id="GO:0004301">
    <property type="term" value="F:epoxide hydrolase activity"/>
    <property type="evidence" value="ECO:0007669"/>
    <property type="project" value="TreeGrafter"/>
</dbReference>
<protein>
    <submittedName>
        <fullName evidence="3">Unannotated protein</fullName>
    </submittedName>
</protein>
<dbReference type="AlphaFoldDB" id="A0A6J7DPF6"/>
<dbReference type="EMBL" id="CAFBLP010000016">
    <property type="protein sequence ID" value="CAB4872406.1"/>
    <property type="molecule type" value="Genomic_DNA"/>
</dbReference>
<dbReference type="NCBIfam" id="NF002043">
    <property type="entry name" value="PRK00870.1"/>
    <property type="match status" value="1"/>
</dbReference>
<gene>
    <name evidence="3" type="ORF">UFOPK3376_00911</name>
</gene>
<dbReference type="InterPro" id="IPR051340">
    <property type="entry name" value="Haloalkane_dehalogenase"/>
</dbReference>